<sequence>MGKLMKASKWAHREFDKDSIPNPRTIKRWVKDGIVNGRIIDESVWVFSNEKMGVATSISNHVNALIED</sequence>
<gene>
    <name evidence="1" type="ORF">MYW70_10765</name>
</gene>
<dbReference type="EMBL" id="CP095785">
    <property type="protein sequence ID" value="XAG33305.1"/>
    <property type="molecule type" value="Genomic_DNA"/>
</dbReference>
<evidence type="ECO:0000313" key="2">
    <source>
        <dbReference type="Proteomes" id="UP001438077"/>
    </source>
</evidence>
<evidence type="ECO:0000313" key="1">
    <source>
        <dbReference type="EMBL" id="XAG33305.1"/>
    </source>
</evidence>
<evidence type="ECO:0008006" key="3">
    <source>
        <dbReference type="Google" id="ProtNLM"/>
    </source>
</evidence>
<protein>
    <recommendedName>
        <fullName evidence="3">Excisionase</fullName>
    </recommendedName>
</protein>
<keyword evidence="2" id="KW-1185">Reference proteome</keyword>
<dbReference type="RefSeq" id="WP_185902261.1">
    <property type="nucleotide sequence ID" value="NZ_CP095785.1"/>
</dbReference>
<proteinExistence type="predicted"/>
<name>A0ABZ3ERF9_9GAMM</name>
<dbReference type="Proteomes" id="UP001438077">
    <property type="component" value="Chromosome"/>
</dbReference>
<accession>A0ABZ3ERF9</accession>
<organism evidence="1 2">
    <name type="scientific">Proteus faecis</name>
    <dbReference type="NCBI Taxonomy" id="2050967"/>
    <lineage>
        <taxon>Bacteria</taxon>
        <taxon>Pseudomonadati</taxon>
        <taxon>Pseudomonadota</taxon>
        <taxon>Gammaproteobacteria</taxon>
        <taxon>Enterobacterales</taxon>
        <taxon>Morganellaceae</taxon>
        <taxon>Proteus</taxon>
    </lineage>
</organism>
<reference evidence="1 2" key="1">
    <citation type="submission" date="2022-03" db="EMBL/GenBank/DDBJ databases">
        <title>Sea Food Isolates.</title>
        <authorList>
            <person name="Li C."/>
        </authorList>
    </citation>
    <scope>NUCLEOTIDE SEQUENCE [LARGE SCALE GENOMIC DNA]</scope>
    <source>
        <strain evidence="1 2">19MO01SH08</strain>
    </source>
</reference>